<comment type="caution">
    <text evidence="2">The sequence shown here is derived from an EMBL/GenBank/DDBJ whole genome shotgun (WGS) entry which is preliminary data.</text>
</comment>
<feature type="region of interest" description="Disordered" evidence="1">
    <location>
        <begin position="1"/>
        <end position="105"/>
    </location>
</feature>
<protein>
    <submittedName>
        <fullName evidence="2">Uncharacterized protein</fullName>
    </submittedName>
</protein>
<evidence type="ECO:0000313" key="2">
    <source>
        <dbReference type="EMBL" id="KDN70541.1"/>
    </source>
</evidence>
<organism evidence="2 3">
    <name type="scientific">Colletotrichum sublineola</name>
    <name type="common">Sorghum anthracnose fungus</name>
    <dbReference type="NCBI Taxonomy" id="1173701"/>
    <lineage>
        <taxon>Eukaryota</taxon>
        <taxon>Fungi</taxon>
        <taxon>Dikarya</taxon>
        <taxon>Ascomycota</taxon>
        <taxon>Pezizomycotina</taxon>
        <taxon>Sordariomycetes</taxon>
        <taxon>Hypocreomycetidae</taxon>
        <taxon>Glomerellales</taxon>
        <taxon>Glomerellaceae</taxon>
        <taxon>Colletotrichum</taxon>
        <taxon>Colletotrichum graminicola species complex</taxon>
    </lineage>
</organism>
<dbReference type="EMBL" id="JMSE01000333">
    <property type="protein sequence ID" value="KDN70541.1"/>
    <property type="molecule type" value="Genomic_DNA"/>
</dbReference>
<proteinExistence type="predicted"/>
<dbReference type="HOGENOM" id="CLU_2236437_0_0_1"/>
<name>A0A066XXN3_COLSU</name>
<evidence type="ECO:0000313" key="3">
    <source>
        <dbReference type="Proteomes" id="UP000027238"/>
    </source>
</evidence>
<sequence>MGLTSPTEQLAAARGSSGTDKADAEQGSGSQPCQAPIDIAPSDEEKYRRGRFGKPGDIAKLARRSRQGAGRLPARPPPDHGSLDRQPIARASRLSKSIAAPRARR</sequence>
<gene>
    <name evidence="2" type="ORF">CSUB01_05077</name>
</gene>
<reference evidence="3" key="1">
    <citation type="journal article" date="2014" name="Genome Announc.">
        <title>Draft genome sequence of Colletotrichum sublineola, a destructive pathogen of cultivated sorghum.</title>
        <authorList>
            <person name="Baroncelli R."/>
            <person name="Sanz-Martin J.M."/>
            <person name="Rech G.E."/>
            <person name="Sukno S.A."/>
            <person name="Thon M.R."/>
        </authorList>
    </citation>
    <scope>NUCLEOTIDE SEQUENCE [LARGE SCALE GENOMIC DNA]</scope>
    <source>
        <strain evidence="3">TX430BB</strain>
    </source>
</reference>
<dbReference type="Proteomes" id="UP000027238">
    <property type="component" value="Unassembled WGS sequence"/>
</dbReference>
<keyword evidence="3" id="KW-1185">Reference proteome</keyword>
<accession>A0A066XXN3</accession>
<dbReference type="AlphaFoldDB" id="A0A066XXN3"/>
<evidence type="ECO:0000256" key="1">
    <source>
        <dbReference type="SAM" id="MobiDB-lite"/>
    </source>
</evidence>